<proteinExistence type="predicted"/>
<feature type="compositionally biased region" description="Acidic residues" evidence="1">
    <location>
        <begin position="86"/>
        <end position="96"/>
    </location>
</feature>
<keyword evidence="3" id="KW-1185">Reference proteome</keyword>
<protein>
    <submittedName>
        <fullName evidence="2">Uncharacterized protein</fullName>
    </submittedName>
</protein>
<evidence type="ECO:0000313" key="3">
    <source>
        <dbReference type="Proteomes" id="UP000198822"/>
    </source>
</evidence>
<dbReference type="Proteomes" id="UP000198822">
    <property type="component" value="Chromosome I"/>
</dbReference>
<evidence type="ECO:0000313" key="2">
    <source>
        <dbReference type="EMBL" id="SDH50461.1"/>
    </source>
</evidence>
<dbReference type="EMBL" id="LT629695">
    <property type="protein sequence ID" value="SDH50461.1"/>
    <property type="molecule type" value="Genomic_DNA"/>
</dbReference>
<feature type="compositionally biased region" description="Acidic residues" evidence="1">
    <location>
        <begin position="65"/>
        <end position="78"/>
    </location>
</feature>
<dbReference type="OrthoDB" id="9904138at2"/>
<reference evidence="3" key="1">
    <citation type="submission" date="2016-10" db="EMBL/GenBank/DDBJ databases">
        <authorList>
            <person name="Varghese N."/>
            <person name="Submissions S."/>
        </authorList>
    </citation>
    <scope>NUCLEOTIDE SEQUENCE [LARGE SCALE GENOMIC DNA]</scope>
    <source>
        <strain evidence="3">DSM 22002</strain>
    </source>
</reference>
<evidence type="ECO:0000256" key="1">
    <source>
        <dbReference type="SAM" id="MobiDB-lite"/>
    </source>
</evidence>
<name>A0A1G8CY71_9MICO</name>
<dbReference type="AlphaFoldDB" id="A0A1G8CY71"/>
<feature type="region of interest" description="Disordered" evidence="1">
    <location>
        <begin position="1"/>
        <end position="96"/>
    </location>
</feature>
<gene>
    <name evidence="2" type="ORF">SAMN04489720_1453</name>
</gene>
<dbReference type="RefSeq" id="WP_092503751.1">
    <property type="nucleotide sequence ID" value="NZ_LT629695.1"/>
</dbReference>
<sequence>MSDTTPHDEPDEVEALTGQTESDESAGPDAQRDAAEPAQQDGGVDADREVDLGSGAPEESAADPGVDDTDVTGQDVDDAGTGTGDTTDDPELDSPD</sequence>
<organism evidence="2 3">
    <name type="scientific">Agrococcus jejuensis</name>
    <dbReference type="NCBI Taxonomy" id="399736"/>
    <lineage>
        <taxon>Bacteria</taxon>
        <taxon>Bacillati</taxon>
        <taxon>Actinomycetota</taxon>
        <taxon>Actinomycetes</taxon>
        <taxon>Micrococcales</taxon>
        <taxon>Microbacteriaceae</taxon>
        <taxon>Agrococcus</taxon>
    </lineage>
</organism>
<accession>A0A1G8CY71</accession>
<dbReference type="STRING" id="399736.SAMN04489720_1453"/>